<keyword evidence="3" id="KW-1185">Reference proteome</keyword>
<evidence type="ECO:0000313" key="2">
    <source>
        <dbReference type="EMBL" id="QLH06914.1"/>
    </source>
</evidence>
<name>A0A7D5M4D5_9ARCH</name>
<dbReference type="KEGG" id="nue:C5F50_07385"/>
<accession>A0A7D5M4D5</accession>
<dbReference type="PANTHER" id="PTHR43228:SF1">
    <property type="entry name" value="TWO-COMPONENT RESPONSE REGULATOR ARR22"/>
    <property type="match status" value="1"/>
</dbReference>
<sequence>MGLMINTCVVVDDDIQITELFSELLTIQGLEILGIGHNGMDAIKLFAKHKPDILFLDVEMPKLNGLEALKEIKKIDSTAKVMIVTGNTSAELQKELKEWGVAAIIHKPFNIRKINHVIESLNKSVSMYA</sequence>
<dbReference type="Gene3D" id="3.40.50.2300">
    <property type="match status" value="1"/>
</dbReference>
<dbReference type="Proteomes" id="UP000509478">
    <property type="component" value="Chromosome"/>
</dbReference>
<dbReference type="SUPFAM" id="SSF52172">
    <property type="entry name" value="CheY-like"/>
    <property type="match status" value="1"/>
</dbReference>
<dbReference type="CDD" id="cd00156">
    <property type="entry name" value="REC"/>
    <property type="match status" value="1"/>
</dbReference>
<proteinExistence type="predicted"/>
<dbReference type="SMART" id="SM00448">
    <property type="entry name" value="REC"/>
    <property type="match status" value="1"/>
</dbReference>
<reference evidence="2 3" key="1">
    <citation type="submission" date="2018-02" db="EMBL/GenBank/DDBJ databases">
        <title>Complete genome of Nitrosopumilus ureaphilus PS0.</title>
        <authorList>
            <person name="Qin W."/>
            <person name="Zheng Y."/>
            <person name="Stahl D.A."/>
        </authorList>
    </citation>
    <scope>NUCLEOTIDE SEQUENCE [LARGE SCALE GENOMIC DNA]</scope>
    <source>
        <strain evidence="2 3">PS0</strain>
    </source>
</reference>
<dbReference type="AlphaFoldDB" id="A0A7D5M4D5"/>
<dbReference type="Pfam" id="PF00072">
    <property type="entry name" value="Response_reg"/>
    <property type="match status" value="1"/>
</dbReference>
<dbReference type="InterPro" id="IPR011006">
    <property type="entry name" value="CheY-like_superfamily"/>
</dbReference>
<dbReference type="PROSITE" id="PS50110">
    <property type="entry name" value="RESPONSE_REGULATORY"/>
    <property type="match status" value="1"/>
</dbReference>
<gene>
    <name evidence="2" type="ORF">C5F50_07385</name>
</gene>
<feature type="domain" description="Response regulatory" evidence="1">
    <location>
        <begin position="7"/>
        <end position="122"/>
    </location>
</feature>
<dbReference type="PANTHER" id="PTHR43228">
    <property type="entry name" value="TWO-COMPONENT RESPONSE REGULATOR"/>
    <property type="match status" value="1"/>
</dbReference>
<dbReference type="InterPro" id="IPR052048">
    <property type="entry name" value="ST_Response_Regulator"/>
</dbReference>
<dbReference type="InterPro" id="IPR001789">
    <property type="entry name" value="Sig_transdc_resp-reg_receiver"/>
</dbReference>
<protein>
    <submittedName>
        <fullName evidence="2">Response regulator</fullName>
    </submittedName>
</protein>
<dbReference type="EMBL" id="CP026995">
    <property type="protein sequence ID" value="QLH06914.1"/>
    <property type="molecule type" value="Genomic_DNA"/>
</dbReference>
<organism evidence="2 3">
    <name type="scientific">Nitrosopumilus ureiphilus</name>
    <dbReference type="NCBI Taxonomy" id="1470067"/>
    <lineage>
        <taxon>Archaea</taxon>
        <taxon>Nitrososphaerota</taxon>
        <taxon>Nitrososphaeria</taxon>
        <taxon>Nitrosopumilales</taxon>
        <taxon>Nitrosopumilaceae</taxon>
        <taxon>Nitrosopumilus</taxon>
    </lineage>
</organism>
<evidence type="ECO:0000313" key="3">
    <source>
        <dbReference type="Proteomes" id="UP000509478"/>
    </source>
</evidence>
<evidence type="ECO:0000259" key="1">
    <source>
        <dbReference type="PROSITE" id="PS50110"/>
    </source>
</evidence>
<dbReference type="GO" id="GO:0000160">
    <property type="term" value="P:phosphorelay signal transduction system"/>
    <property type="evidence" value="ECO:0007669"/>
    <property type="project" value="InterPro"/>
</dbReference>